<dbReference type="Proteomes" id="UP000000387">
    <property type="component" value="Chromosome"/>
</dbReference>
<evidence type="ECO:0000313" key="3">
    <source>
        <dbReference type="Proteomes" id="UP000000387"/>
    </source>
</evidence>
<proteinExistence type="predicted"/>
<evidence type="ECO:0000256" key="1">
    <source>
        <dbReference type="SAM" id="Phobius"/>
    </source>
</evidence>
<organism evidence="2 3">
    <name type="scientific">Rothia dentocariosa (strain ATCC 17931 / CDC X599 / XDIA)</name>
    <dbReference type="NCBI Taxonomy" id="762948"/>
    <lineage>
        <taxon>Bacteria</taxon>
        <taxon>Bacillati</taxon>
        <taxon>Actinomycetota</taxon>
        <taxon>Actinomycetes</taxon>
        <taxon>Micrococcales</taxon>
        <taxon>Micrococcaceae</taxon>
        <taxon>Rothia</taxon>
    </lineage>
</organism>
<name>E3H5A6_ROTDC</name>
<protein>
    <submittedName>
        <fullName evidence="2">Uncharacterized protein</fullName>
    </submittedName>
</protein>
<reference evidence="3" key="1">
    <citation type="submission" date="2010-10" db="EMBL/GenBank/DDBJ databases">
        <title>The complete genome of Rothia dentocariosa ATCC 17931.</title>
        <authorList>
            <person name="Muzny D."/>
            <person name="Qin X."/>
            <person name="Buhay C."/>
            <person name="Dugan-Rocha S."/>
            <person name="Ding Y."/>
            <person name="Chen G."/>
            <person name="Hawes A."/>
            <person name="Holder M."/>
            <person name="Jhangiani S."/>
            <person name="Johnson A."/>
            <person name="Khan Z."/>
            <person name="Li Z."/>
            <person name="Liu W."/>
            <person name="Liu X."/>
            <person name="Perez L."/>
            <person name="Shen H."/>
            <person name="Wang Q."/>
            <person name="Watt J."/>
            <person name="Xi L."/>
            <person name="Xin Y."/>
            <person name="Zhou J."/>
            <person name="Deng J."/>
            <person name="Jiang H."/>
            <person name="Liu Y."/>
            <person name="Qu J."/>
            <person name="Song X.-Z."/>
            <person name="Zhang L."/>
            <person name="Villasana D."/>
            <person name="Johnson A."/>
            <person name="Liu J."/>
            <person name="Liyanage D."/>
            <person name="Lorensuhewa L."/>
            <person name="Robinson T."/>
            <person name="Song A."/>
            <person name="Song B.-B."/>
            <person name="Dinh H."/>
            <person name="Thornton R."/>
            <person name="Coyle M."/>
            <person name="Francisco L."/>
            <person name="Jackson L."/>
            <person name="Javaid M."/>
            <person name="Korchina V."/>
            <person name="Kovar C."/>
            <person name="Mata R."/>
            <person name="Mathew T."/>
            <person name="Ngo R."/>
            <person name="Nguyen L."/>
            <person name="Nguyen N."/>
            <person name="Okwuonu G."/>
            <person name="Ongeri F."/>
            <person name="Pham C."/>
            <person name="Simmons D."/>
            <person name="Wilczek-Boney K."/>
            <person name="Hale W."/>
            <person name="Jakkamsetti A."/>
            <person name="Pham P."/>
            <person name="Ruth R."/>
            <person name="San Lucas F."/>
            <person name="Warren J."/>
            <person name="Zhang J."/>
            <person name="Zhao Z."/>
            <person name="Zhou C."/>
            <person name="Zhu D."/>
            <person name="Lee S."/>
            <person name="Bess C."/>
            <person name="Blankenburg K."/>
            <person name="Forbes L."/>
            <person name="Fu Q."/>
            <person name="Gubbala S."/>
            <person name="Hirani K."/>
            <person name="Jayaseelan J.C."/>
            <person name="Lara F."/>
            <person name="Munidasa M."/>
            <person name="Palculict T."/>
            <person name="Patil S."/>
            <person name="Pu L.-L."/>
            <person name="Saada N."/>
            <person name="Tang L."/>
            <person name="Weissenberger G."/>
            <person name="Zhu Y."/>
            <person name="Hemphill L."/>
            <person name="Shang Y."/>
            <person name="Youmans B."/>
            <person name="Ayvaz T."/>
            <person name="Ross M."/>
            <person name="Santibanez J."/>
            <person name="Aqrawi P."/>
            <person name="Gross S."/>
            <person name="Joshi V."/>
            <person name="Fowler G."/>
            <person name="Nazareth L."/>
            <person name="Reid J."/>
            <person name="Worley K."/>
            <person name="Petrosino J."/>
            <person name="Highlander S."/>
            <person name="Gibbs R."/>
        </authorList>
    </citation>
    <scope>NUCLEOTIDE SEQUENCE [LARGE SCALE GENOMIC DNA]</scope>
    <source>
        <strain evidence="3">ATCC 17931 / CDC X599 / XDIA</strain>
    </source>
</reference>
<dbReference type="KEGG" id="rdn:HMPREF0733_10194"/>
<accession>E3H5A6</accession>
<evidence type="ECO:0000313" key="2">
    <source>
        <dbReference type="EMBL" id="ADP39652.1"/>
    </source>
</evidence>
<feature type="transmembrane region" description="Helical" evidence="1">
    <location>
        <begin position="12"/>
        <end position="29"/>
    </location>
</feature>
<keyword evidence="1" id="KW-0472">Membrane</keyword>
<dbReference type="AlphaFoldDB" id="E3H5A6"/>
<dbReference type="HOGENOM" id="CLU_1037795_0_0_11"/>
<dbReference type="EMBL" id="CP002280">
    <property type="protein sequence ID" value="ADP39652.1"/>
    <property type="molecule type" value="Genomic_DNA"/>
</dbReference>
<keyword evidence="1" id="KW-1133">Transmembrane helix</keyword>
<keyword evidence="1" id="KW-0812">Transmembrane</keyword>
<feature type="transmembrane region" description="Helical" evidence="1">
    <location>
        <begin position="41"/>
        <end position="63"/>
    </location>
</feature>
<gene>
    <name evidence="2" type="ordered locus">HMPREF0733_10194</name>
</gene>
<sequence length="268" mass="30298">MRVAKLLDYRLPVVACVLAVGVGLADLLWDQFRVFALGHAMITALFSMTIFAVLTTWFVNWFALRRERSKRAPVTGNAVRVTADMGWDVVTHVGMSWQNLYDAQVREEVLRCLRAYNSQVAILALTPNTDTNFLELLACHDRLGAALESFFLTPPRTAQEDSEKREEIRRLQAAVDAASWPYIKANMPYYWDDPGKFTPPFTEPPSWYARIPKRPERISPLGQYPEPSAEQDAPVVNLGSDEMAKMLDDECRAILFPDSEGSPIEEAE</sequence>